<evidence type="ECO:0000313" key="1">
    <source>
        <dbReference type="EMBL" id="PKW14077.1"/>
    </source>
</evidence>
<dbReference type="OrthoDB" id="5196292at2"/>
<comment type="caution">
    <text evidence="1">The sequence shown here is derived from an EMBL/GenBank/DDBJ whole genome shotgun (WGS) entry which is preliminary data.</text>
</comment>
<dbReference type="STRING" id="994479.GCA_000194155_04368"/>
<dbReference type="Pfam" id="PF03995">
    <property type="entry name" value="Inhibitor_I36"/>
    <property type="match status" value="1"/>
</dbReference>
<dbReference type="AlphaFoldDB" id="A0A2N3XTQ7"/>
<protein>
    <submittedName>
        <fullName evidence="1">Peptidase inhibitor family I36</fullName>
    </submittedName>
</protein>
<sequence length="145" mass="15818">MSKFASVAPFRVGTRSSSWRRTGRTDVWRIVVPALFALAAIAVGSGVAYAAPPEKPCAAGAFCSYPEEEFAGQVHELGLQTTTLEQCVQLRQDVEVRSFVNNTGHPVTVYQDPYCDTGAEFATYPTGSQSPRTTYVARAIKIWSH</sequence>
<name>A0A2N3XTQ7_SACSN</name>
<evidence type="ECO:0000313" key="2">
    <source>
        <dbReference type="Proteomes" id="UP000233786"/>
    </source>
</evidence>
<accession>A0A2N3XTQ7</accession>
<reference evidence="1" key="1">
    <citation type="submission" date="2017-12" db="EMBL/GenBank/DDBJ databases">
        <title>Sequencing the genomes of 1000 Actinobacteria strains.</title>
        <authorList>
            <person name="Klenk H.-P."/>
        </authorList>
    </citation>
    <scope>NUCLEOTIDE SEQUENCE [LARGE SCALE GENOMIC DNA]</scope>
    <source>
        <strain evidence="1">DSM 44228</strain>
    </source>
</reference>
<dbReference type="RefSeq" id="WP_010308882.1">
    <property type="nucleotide sequence ID" value="NZ_CP061007.1"/>
</dbReference>
<dbReference type="Proteomes" id="UP000233786">
    <property type="component" value="Unassembled WGS sequence"/>
</dbReference>
<proteinExistence type="predicted"/>
<dbReference type="EMBL" id="PJNB01000001">
    <property type="protein sequence ID" value="PKW14077.1"/>
    <property type="molecule type" value="Genomic_DNA"/>
</dbReference>
<organism evidence="1 2">
    <name type="scientific">Saccharopolyspora spinosa</name>
    <dbReference type="NCBI Taxonomy" id="60894"/>
    <lineage>
        <taxon>Bacteria</taxon>
        <taxon>Bacillati</taxon>
        <taxon>Actinomycetota</taxon>
        <taxon>Actinomycetes</taxon>
        <taxon>Pseudonocardiales</taxon>
        <taxon>Pseudonocardiaceae</taxon>
        <taxon>Saccharopolyspora</taxon>
    </lineage>
</organism>
<keyword evidence="2" id="KW-1185">Reference proteome</keyword>
<gene>
    <name evidence="1" type="ORF">A8926_1660</name>
</gene>